<dbReference type="InterPro" id="IPR007627">
    <property type="entry name" value="RNA_pol_sigma70_r2"/>
</dbReference>
<organism evidence="2 3">
    <name type="scientific">Levilactobacillus paucivorans</name>
    <dbReference type="NCBI Taxonomy" id="616990"/>
    <lineage>
        <taxon>Bacteria</taxon>
        <taxon>Bacillati</taxon>
        <taxon>Bacillota</taxon>
        <taxon>Bacilli</taxon>
        <taxon>Lactobacillales</taxon>
        <taxon>Lactobacillaceae</taxon>
        <taxon>Levilactobacillus</taxon>
    </lineage>
</organism>
<dbReference type="Gene3D" id="1.10.1740.10">
    <property type="match status" value="1"/>
</dbReference>
<dbReference type="GO" id="GO:0006352">
    <property type="term" value="P:DNA-templated transcription initiation"/>
    <property type="evidence" value="ECO:0007669"/>
    <property type="project" value="InterPro"/>
</dbReference>
<sequence length="190" mass="22007">MGQMTDWALLTLIRQSVDSPALMVLFDRYRPILLHLQQQYFIPGHDSEDWEQEALLVFCRATLTFSPRRSPNFGAFYRLILSHRVFDLIRQSQAQKRQAVGPEVSLEDHREYLADTVPDHRLAVREQLEIKDALRVFPGRLSRVEKAVFAGLMRGETPATIEVQEQMNRQQVTAAVHRCQVKLRELLALV</sequence>
<evidence type="ECO:0000313" key="2">
    <source>
        <dbReference type="EMBL" id="KRO04220.1"/>
    </source>
</evidence>
<dbReference type="PATRIC" id="fig|616990.3.peg.1660"/>
<dbReference type="RefSeq" id="WP_057878099.1">
    <property type="nucleotide sequence ID" value="NZ_JQCA01000040.1"/>
</dbReference>
<dbReference type="AlphaFoldDB" id="A0A0R2LVS9"/>
<dbReference type="GO" id="GO:0003700">
    <property type="term" value="F:DNA-binding transcription factor activity"/>
    <property type="evidence" value="ECO:0007669"/>
    <property type="project" value="InterPro"/>
</dbReference>
<dbReference type="InterPro" id="IPR013325">
    <property type="entry name" value="RNA_pol_sigma_r2"/>
</dbReference>
<accession>A0A0R2LVS9</accession>
<proteinExistence type="predicted"/>
<dbReference type="Pfam" id="PF04542">
    <property type="entry name" value="Sigma70_r2"/>
    <property type="match status" value="1"/>
</dbReference>
<name>A0A0R2LVS9_9LACO</name>
<protein>
    <submittedName>
        <fullName evidence="2">ComX</fullName>
    </submittedName>
</protein>
<dbReference type="Proteomes" id="UP000051906">
    <property type="component" value="Unassembled WGS sequence"/>
</dbReference>
<dbReference type="OrthoDB" id="1767844at2"/>
<evidence type="ECO:0000259" key="1">
    <source>
        <dbReference type="Pfam" id="PF04542"/>
    </source>
</evidence>
<dbReference type="STRING" id="616990.IV54_GL001569"/>
<dbReference type="SUPFAM" id="SSF88946">
    <property type="entry name" value="Sigma2 domain of RNA polymerase sigma factors"/>
    <property type="match status" value="1"/>
</dbReference>
<keyword evidence="3" id="KW-1185">Reference proteome</keyword>
<feature type="domain" description="RNA polymerase sigma-70 region 2" evidence="1">
    <location>
        <begin position="25"/>
        <end position="93"/>
    </location>
</feature>
<dbReference type="EMBL" id="JQCA01000040">
    <property type="protein sequence ID" value="KRO04220.1"/>
    <property type="molecule type" value="Genomic_DNA"/>
</dbReference>
<gene>
    <name evidence="2" type="ORF">IV54_GL001569</name>
</gene>
<reference evidence="2 3" key="1">
    <citation type="journal article" date="2015" name="Genome Announc.">
        <title>Expanding the biotechnology potential of lactobacilli through comparative genomics of 213 strains and associated genera.</title>
        <authorList>
            <person name="Sun Z."/>
            <person name="Harris H.M."/>
            <person name="McCann A."/>
            <person name="Guo C."/>
            <person name="Argimon S."/>
            <person name="Zhang W."/>
            <person name="Yang X."/>
            <person name="Jeffery I.B."/>
            <person name="Cooney J.C."/>
            <person name="Kagawa T.F."/>
            <person name="Liu W."/>
            <person name="Song Y."/>
            <person name="Salvetti E."/>
            <person name="Wrobel A."/>
            <person name="Rasinkangas P."/>
            <person name="Parkhill J."/>
            <person name="Rea M.C."/>
            <person name="O'Sullivan O."/>
            <person name="Ritari J."/>
            <person name="Douillard F.P."/>
            <person name="Paul Ross R."/>
            <person name="Yang R."/>
            <person name="Briner A.E."/>
            <person name="Felis G.E."/>
            <person name="de Vos W.M."/>
            <person name="Barrangou R."/>
            <person name="Klaenhammer T.R."/>
            <person name="Caufield P.W."/>
            <person name="Cui Y."/>
            <person name="Zhang H."/>
            <person name="O'Toole P.W."/>
        </authorList>
    </citation>
    <scope>NUCLEOTIDE SEQUENCE [LARGE SCALE GENOMIC DNA]</scope>
    <source>
        <strain evidence="2 3">DSM 22467</strain>
    </source>
</reference>
<evidence type="ECO:0000313" key="3">
    <source>
        <dbReference type="Proteomes" id="UP000051906"/>
    </source>
</evidence>
<comment type="caution">
    <text evidence="2">The sequence shown here is derived from an EMBL/GenBank/DDBJ whole genome shotgun (WGS) entry which is preliminary data.</text>
</comment>